<dbReference type="InterPro" id="IPR041614">
    <property type="entry name" value="DprA_WH"/>
</dbReference>
<dbReference type="STRING" id="1817828.A2722_00770"/>
<evidence type="ECO:0000259" key="2">
    <source>
        <dbReference type="Pfam" id="PF02481"/>
    </source>
</evidence>
<evidence type="ECO:0000256" key="1">
    <source>
        <dbReference type="ARBA" id="ARBA00006525"/>
    </source>
</evidence>
<dbReference type="PANTHER" id="PTHR43022:SF1">
    <property type="entry name" value="PROTEIN SMF"/>
    <property type="match status" value="1"/>
</dbReference>
<dbReference type="GO" id="GO:0009294">
    <property type="term" value="P:DNA-mediated transformation"/>
    <property type="evidence" value="ECO:0007669"/>
    <property type="project" value="InterPro"/>
</dbReference>
<evidence type="ECO:0000313" key="4">
    <source>
        <dbReference type="EMBL" id="OGE88866.1"/>
    </source>
</evidence>
<dbReference type="NCBIfam" id="TIGR00732">
    <property type="entry name" value="dprA"/>
    <property type="match status" value="1"/>
</dbReference>
<dbReference type="InterPro" id="IPR003488">
    <property type="entry name" value="DprA"/>
</dbReference>
<dbReference type="Gene3D" id="3.40.50.450">
    <property type="match status" value="1"/>
</dbReference>
<dbReference type="Proteomes" id="UP000178377">
    <property type="component" value="Unassembled WGS sequence"/>
</dbReference>
<dbReference type="SUPFAM" id="SSF47781">
    <property type="entry name" value="RuvA domain 2-like"/>
    <property type="match status" value="1"/>
</dbReference>
<sequence length="368" mass="39503">MSDPTEEILYANALNQIRELGPARFGKLRAHFGSMKHAWQAPLYELLHSGLDARVAETVVSRRKEISPEEEFTRLAQHGVEVILPSSSDYPALLHQINNAPALLYLRGNRAALNIDPSIAVVGTRKVSPYGKQAATRISSELAQAGVCVVSGLATGVDGIAHESVVSVRGTTIAVLGSGIDEGTIYPSLHRVLATRIIEGGGALISELPLFTPPLKMHFPFRNRIIAGMTQAAVIVEADERSGSLITALAALDYNREVFAVPGSIFSATSLGPNRLLMEGARPALSAKQILEDLGLQNLRAEQKAEAILPETHLEEKLLPLLSTEPVHINALIATTGLPPGDVASTLTMMELKGKVRNLGAMQYVRAR</sequence>
<dbReference type="SUPFAM" id="SSF102405">
    <property type="entry name" value="MCP/YpsA-like"/>
    <property type="match status" value="1"/>
</dbReference>
<reference evidence="4 5" key="1">
    <citation type="journal article" date="2016" name="Nat. Commun.">
        <title>Thousands of microbial genomes shed light on interconnected biogeochemical processes in an aquifer system.</title>
        <authorList>
            <person name="Anantharaman K."/>
            <person name="Brown C.T."/>
            <person name="Hug L.A."/>
            <person name="Sharon I."/>
            <person name="Castelle C.J."/>
            <person name="Probst A.J."/>
            <person name="Thomas B.C."/>
            <person name="Singh A."/>
            <person name="Wilkins M.J."/>
            <person name="Karaoz U."/>
            <person name="Brodie E.L."/>
            <person name="Williams K.H."/>
            <person name="Hubbard S.S."/>
            <person name="Banfield J.F."/>
        </authorList>
    </citation>
    <scope>NUCLEOTIDE SEQUENCE [LARGE SCALE GENOMIC DNA]</scope>
</reference>
<organism evidence="4 5">
    <name type="scientific">Candidatus Doudnabacteria bacterium RIFCSPHIGHO2_01_FULL_50_11</name>
    <dbReference type="NCBI Taxonomy" id="1817828"/>
    <lineage>
        <taxon>Bacteria</taxon>
        <taxon>Candidatus Doudnaibacteriota</taxon>
    </lineage>
</organism>
<feature type="domain" description="DprA winged helix" evidence="3">
    <location>
        <begin position="304"/>
        <end position="359"/>
    </location>
</feature>
<evidence type="ECO:0000259" key="3">
    <source>
        <dbReference type="Pfam" id="PF17782"/>
    </source>
</evidence>
<dbReference type="EMBL" id="MFEO01000029">
    <property type="protein sequence ID" value="OGE88866.1"/>
    <property type="molecule type" value="Genomic_DNA"/>
</dbReference>
<dbReference type="Gene3D" id="1.10.10.10">
    <property type="entry name" value="Winged helix-like DNA-binding domain superfamily/Winged helix DNA-binding domain"/>
    <property type="match status" value="1"/>
</dbReference>
<dbReference type="Pfam" id="PF17782">
    <property type="entry name" value="WHD_DprA"/>
    <property type="match status" value="1"/>
</dbReference>
<dbReference type="InterPro" id="IPR010994">
    <property type="entry name" value="RuvA_2-like"/>
</dbReference>
<dbReference type="AlphaFoldDB" id="A0A1F5PFY1"/>
<dbReference type="Pfam" id="PF02481">
    <property type="entry name" value="DNA_processg_A"/>
    <property type="match status" value="1"/>
</dbReference>
<evidence type="ECO:0000313" key="5">
    <source>
        <dbReference type="Proteomes" id="UP000178377"/>
    </source>
</evidence>
<dbReference type="InterPro" id="IPR036388">
    <property type="entry name" value="WH-like_DNA-bd_sf"/>
</dbReference>
<gene>
    <name evidence="4" type="ORF">A2722_00770</name>
</gene>
<protein>
    <submittedName>
        <fullName evidence="4">DNA protecting protein DprA</fullName>
    </submittedName>
</protein>
<comment type="caution">
    <text evidence="4">The sequence shown here is derived from an EMBL/GenBank/DDBJ whole genome shotgun (WGS) entry which is preliminary data.</text>
</comment>
<dbReference type="InterPro" id="IPR057666">
    <property type="entry name" value="DrpA_SLOG"/>
</dbReference>
<dbReference type="PANTHER" id="PTHR43022">
    <property type="entry name" value="PROTEIN SMF"/>
    <property type="match status" value="1"/>
</dbReference>
<comment type="similarity">
    <text evidence="1">Belongs to the DprA/Smf family.</text>
</comment>
<name>A0A1F5PFY1_9BACT</name>
<proteinExistence type="inferred from homology"/>
<feature type="domain" description="Smf/DprA SLOG" evidence="2">
    <location>
        <begin position="82"/>
        <end position="294"/>
    </location>
</feature>
<accession>A0A1F5PFY1</accession>